<comment type="caution">
    <text evidence="10">The sequence shown here is derived from an EMBL/GenBank/DDBJ whole genome shotgun (WGS) entry which is preliminary data.</text>
</comment>
<reference evidence="10" key="1">
    <citation type="submission" date="2021-01" db="EMBL/GenBank/DDBJ databases">
        <authorList>
            <person name="Eckstrom K.M.E."/>
        </authorList>
    </citation>
    <scope>NUCLEOTIDE SEQUENCE</scope>
    <source>
        <strain evidence="10">UVCC 0001</strain>
    </source>
</reference>
<dbReference type="EMBL" id="JASFZW010000004">
    <property type="protein sequence ID" value="KAK2078449.1"/>
    <property type="molecule type" value="Genomic_DNA"/>
</dbReference>
<evidence type="ECO:0000256" key="5">
    <source>
        <dbReference type="ARBA" id="ARBA00022989"/>
    </source>
</evidence>
<dbReference type="GO" id="GO:0016020">
    <property type="term" value="C:membrane"/>
    <property type="evidence" value="ECO:0007669"/>
    <property type="project" value="UniProtKB-SubCell"/>
</dbReference>
<dbReference type="InterPro" id="IPR006603">
    <property type="entry name" value="PQ-loop_rpt"/>
</dbReference>
<evidence type="ECO:0000256" key="6">
    <source>
        <dbReference type="ARBA" id="ARBA00023136"/>
    </source>
</evidence>
<keyword evidence="2" id="KW-0813">Transport</keyword>
<evidence type="ECO:0000313" key="11">
    <source>
        <dbReference type="Proteomes" id="UP001255856"/>
    </source>
</evidence>
<proteinExistence type="inferred from homology"/>
<evidence type="ECO:0000256" key="4">
    <source>
        <dbReference type="ARBA" id="ARBA00022737"/>
    </source>
</evidence>
<feature type="transmembrane region" description="Helical" evidence="9">
    <location>
        <begin position="100"/>
        <end position="117"/>
    </location>
</feature>
<keyword evidence="11" id="KW-1185">Reference proteome</keyword>
<evidence type="ECO:0000256" key="2">
    <source>
        <dbReference type="ARBA" id="ARBA00022448"/>
    </source>
</evidence>
<dbReference type="Proteomes" id="UP001255856">
    <property type="component" value="Unassembled WGS sequence"/>
</dbReference>
<keyword evidence="6 8" id="KW-0472">Membrane</keyword>
<dbReference type="Gene3D" id="1.20.1280.290">
    <property type="match status" value="2"/>
</dbReference>
<dbReference type="PANTHER" id="PTHR12226:SF2">
    <property type="entry name" value="MANNOSE-P-DOLICHOL UTILIZATION DEFECT 1 PROTEIN"/>
    <property type="match status" value="1"/>
</dbReference>
<evidence type="ECO:0000256" key="3">
    <source>
        <dbReference type="ARBA" id="ARBA00022692"/>
    </source>
</evidence>
<dbReference type="InterPro" id="IPR016817">
    <property type="entry name" value="MannP-dilichol_defect-1"/>
</dbReference>
<evidence type="ECO:0000256" key="7">
    <source>
        <dbReference type="ARBA" id="ARBA00038475"/>
    </source>
</evidence>
<comment type="subcellular location">
    <subcellularLocation>
        <location evidence="1 8">Membrane</location>
        <topology evidence="1 8">Multi-pass membrane protein</topology>
    </subcellularLocation>
</comment>
<keyword evidence="5 8" id="KW-1133">Transmembrane helix</keyword>
<dbReference type="PIRSF" id="PIRSF023381">
    <property type="entry name" value="MannP-dilichol_defect-1p"/>
    <property type="match status" value="1"/>
</dbReference>
<evidence type="ECO:0000256" key="9">
    <source>
        <dbReference type="SAM" id="Phobius"/>
    </source>
</evidence>
<keyword evidence="3 8" id="KW-0812">Transmembrane</keyword>
<dbReference type="PANTHER" id="PTHR12226">
    <property type="entry name" value="MANNOSE-P-DOLICHOL UTILIZATION DEFECT 1 LEC35 -RELATED"/>
    <property type="match status" value="1"/>
</dbReference>
<protein>
    <recommendedName>
        <fullName evidence="8">Mannose-P-dolichol utilization defect 1 protein homolog</fullName>
    </recommendedName>
</protein>
<gene>
    <name evidence="10" type="ORF">QBZ16_003289</name>
</gene>
<keyword evidence="4" id="KW-0677">Repeat</keyword>
<dbReference type="SMART" id="SM00679">
    <property type="entry name" value="CTNS"/>
    <property type="match status" value="2"/>
</dbReference>
<evidence type="ECO:0000256" key="1">
    <source>
        <dbReference type="ARBA" id="ARBA00004141"/>
    </source>
</evidence>
<dbReference type="AlphaFoldDB" id="A0AAD9MHE6"/>
<accession>A0AAD9MHE6</accession>
<evidence type="ECO:0000313" key="10">
    <source>
        <dbReference type="EMBL" id="KAK2078449.1"/>
    </source>
</evidence>
<feature type="transmembrane region" description="Helical" evidence="9">
    <location>
        <begin position="207"/>
        <end position="229"/>
    </location>
</feature>
<dbReference type="Pfam" id="PF04193">
    <property type="entry name" value="PQ-loop"/>
    <property type="match status" value="2"/>
</dbReference>
<organism evidence="10 11">
    <name type="scientific">Prototheca wickerhamii</name>
    <dbReference type="NCBI Taxonomy" id="3111"/>
    <lineage>
        <taxon>Eukaryota</taxon>
        <taxon>Viridiplantae</taxon>
        <taxon>Chlorophyta</taxon>
        <taxon>core chlorophytes</taxon>
        <taxon>Trebouxiophyceae</taxon>
        <taxon>Chlorellales</taxon>
        <taxon>Chlorellaceae</taxon>
        <taxon>Prototheca</taxon>
    </lineage>
</organism>
<feature type="transmembrane region" description="Helical" evidence="9">
    <location>
        <begin position="129"/>
        <end position="153"/>
    </location>
</feature>
<name>A0AAD9MHE6_PROWI</name>
<comment type="similarity">
    <text evidence="7 8">Belongs to the MPDU1 (TC 2.A.43.3) family.</text>
</comment>
<evidence type="ECO:0000256" key="8">
    <source>
        <dbReference type="PIRNR" id="PIRNR023381"/>
    </source>
</evidence>
<sequence>MVEVRGASLFVLLRLAAEEVVYHGRVPDSLLLKALLSKALGYAILVGSTIVKVPQLLAVIRARSAAGLSPLSVELETLGYSICTAYGLVLGLPISAYGEVMGILVQNVVLLGLIYKFQRHSALRPTITAAYLGLWATALASGAISRSSVAHAFDFASLLFMVSRVPQILQSFAAKSTGHLSGITYALNVAGGCARVFTSIQEGAGAAMLRGALLGASLNAVILFQILYYGRKSARAKTE</sequence>